<keyword evidence="1" id="KW-0732">Signal</keyword>
<feature type="chain" id="PRO_5040503731" evidence="1">
    <location>
        <begin position="29"/>
        <end position="297"/>
    </location>
</feature>
<keyword evidence="3" id="KW-1185">Reference proteome</keyword>
<dbReference type="AlphaFoldDB" id="A0A9Q1C5V5"/>
<evidence type="ECO:0000313" key="2">
    <source>
        <dbReference type="EMBL" id="KAJ8038995.1"/>
    </source>
</evidence>
<name>A0A9Q1C5V5_HOLLE</name>
<gene>
    <name evidence="2" type="ORF">HOLleu_16572</name>
</gene>
<sequence length="297" mass="33260">MMRCDVIFTSIVILLSWSLPSSVTEATGQQVDVSWADGHDEGVHDGAADMGRYRLEESRGRIRQLQQLQDKFADVEMMLTDQIGAMKRRLAWKSPSKWSGSCREDFDKTGRKLHQKVDDEEDFRDRGTMYKATSDVGSGALFVRWGNTKCPETAMKVYEGAVGGAWSLKQGEEVTSLCLPNNPAFPTLESDIQPFNGLELDEGVLRSVTHGLPCVVCRVTFRPTVRMRVGDTCESADWTLEYKGVLMSSFGGEEKQNDLICADEENKVKDELQGGIDDTRENKDRGEYQRTCAVCTM</sequence>
<dbReference type="EMBL" id="JAIZAY010000007">
    <property type="protein sequence ID" value="KAJ8038995.1"/>
    <property type="molecule type" value="Genomic_DNA"/>
</dbReference>
<dbReference type="Proteomes" id="UP001152320">
    <property type="component" value="Chromosome 7"/>
</dbReference>
<evidence type="ECO:0000256" key="1">
    <source>
        <dbReference type="SAM" id="SignalP"/>
    </source>
</evidence>
<proteinExistence type="predicted"/>
<protein>
    <submittedName>
        <fullName evidence="2">Uncharacterized protein</fullName>
    </submittedName>
</protein>
<feature type="signal peptide" evidence="1">
    <location>
        <begin position="1"/>
        <end position="28"/>
    </location>
</feature>
<evidence type="ECO:0000313" key="3">
    <source>
        <dbReference type="Proteomes" id="UP001152320"/>
    </source>
</evidence>
<accession>A0A9Q1C5V5</accession>
<reference evidence="2" key="1">
    <citation type="submission" date="2021-10" db="EMBL/GenBank/DDBJ databases">
        <title>Tropical sea cucumber genome reveals ecological adaptation and Cuvierian tubules defense mechanism.</title>
        <authorList>
            <person name="Chen T."/>
        </authorList>
    </citation>
    <scope>NUCLEOTIDE SEQUENCE</scope>
    <source>
        <strain evidence="2">Nanhai2018</strain>
        <tissue evidence="2">Muscle</tissue>
    </source>
</reference>
<organism evidence="2 3">
    <name type="scientific">Holothuria leucospilota</name>
    <name type="common">Black long sea cucumber</name>
    <name type="synonym">Mertensiothuria leucospilota</name>
    <dbReference type="NCBI Taxonomy" id="206669"/>
    <lineage>
        <taxon>Eukaryota</taxon>
        <taxon>Metazoa</taxon>
        <taxon>Echinodermata</taxon>
        <taxon>Eleutherozoa</taxon>
        <taxon>Echinozoa</taxon>
        <taxon>Holothuroidea</taxon>
        <taxon>Aspidochirotacea</taxon>
        <taxon>Aspidochirotida</taxon>
        <taxon>Holothuriidae</taxon>
        <taxon>Holothuria</taxon>
    </lineage>
</organism>
<comment type="caution">
    <text evidence="2">The sequence shown here is derived from an EMBL/GenBank/DDBJ whole genome shotgun (WGS) entry which is preliminary data.</text>
</comment>